<name>A0A1D9MIL4_9ACTO</name>
<evidence type="ECO:0000313" key="3">
    <source>
        <dbReference type="Proteomes" id="UP000176288"/>
    </source>
</evidence>
<dbReference type="KEGG" id="avu:BK816_01020"/>
<sequence length="191" mass="21124">MNTKNTSKTTGEAAKSEVISTGELRRLLEDIAIADEYAGIDTLLSRGSDGFDWAEMSVTTLLRLMKNSFEAGLDAAHKRGITTVVPSEEVYTEADYHVIDPAPQTINDEDEAARVGTHGIDNVWIPVGTDKYALIYTTWANATGWRKVPAIYTKQPGGTYQLATWNEEGFDFNRMRAEGYPEALTWAIKNA</sequence>
<proteinExistence type="predicted"/>
<dbReference type="InterPro" id="IPR054195">
    <property type="entry name" value="DUF6900"/>
</dbReference>
<feature type="domain" description="DUF6900" evidence="1">
    <location>
        <begin position="26"/>
        <end position="76"/>
    </location>
</feature>
<dbReference type="OrthoDB" id="9805576at2"/>
<gene>
    <name evidence="2" type="ORF">BK816_01020</name>
</gene>
<keyword evidence="3" id="KW-1185">Reference proteome</keyword>
<dbReference type="EMBL" id="CP017812">
    <property type="protein sequence ID" value="AOZ72048.1"/>
    <property type="molecule type" value="Genomic_DNA"/>
</dbReference>
<evidence type="ECO:0000259" key="1">
    <source>
        <dbReference type="Pfam" id="PF21841"/>
    </source>
</evidence>
<protein>
    <recommendedName>
        <fullName evidence="1">DUF6900 domain-containing protein</fullName>
    </recommendedName>
</protein>
<accession>A0A1D9MIL4</accession>
<dbReference type="RefSeq" id="WP_071163514.1">
    <property type="nucleotide sequence ID" value="NZ_CP017812.1"/>
</dbReference>
<organism evidence="2 3">
    <name type="scientific">Boudabousia tangfeifanii</name>
    <dbReference type="NCBI Taxonomy" id="1912795"/>
    <lineage>
        <taxon>Bacteria</taxon>
        <taxon>Bacillati</taxon>
        <taxon>Actinomycetota</taxon>
        <taxon>Actinomycetes</taxon>
        <taxon>Actinomycetales</taxon>
        <taxon>Actinomycetaceae</taxon>
        <taxon>Boudabousia</taxon>
    </lineage>
</organism>
<dbReference type="STRING" id="1912795.BK816_01020"/>
<evidence type="ECO:0000313" key="2">
    <source>
        <dbReference type="EMBL" id="AOZ72048.1"/>
    </source>
</evidence>
<dbReference type="AlphaFoldDB" id="A0A1D9MIL4"/>
<reference evidence="2 3" key="1">
    <citation type="submission" date="2016-10" db="EMBL/GenBank/DDBJ databases">
        <title>Actinomyces aegypiusis sp. nov., isolated from the Aegypius monachus in Qinghai Tibet Plateau China.</title>
        <authorList>
            <person name="Wang Y."/>
        </authorList>
    </citation>
    <scope>NUCLEOTIDE SEQUENCE [LARGE SCALE GENOMIC DNA]</scope>
    <source>
        <strain evidence="2 3">VUL4_3</strain>
    </source>
</reference>
<dbReference type="Pfam" id="PF21841">
    <property type="entry name" value="DUF6900"/>
    <property type="match status" value="1"/>
</dbReference>
<dbReference type="Proteomes" id="UP000176288">
    <property type="component" value="Chromosome"/>
</dbReference>